<dbReference type="RefSeq" id="XP_026680902.1">
    <property type="nucleotide sequence ID" value="XM_026825101.1"/>
</dbReference>
<dbReference type="KEGG" id="dci:113468297"/>
<evidence type="ECO:0000256" key="1">
    <source>
        <dbReference type="SAM" id="MobiDB-lite"/>
    </source>
</evidence>
<dbReference type="GeneID" id="113468297"/>
<feature type="compositionally biased region" description="Low complexity" evidence="1">
    <location>
        <begin position="116"/>
        <end position="133"/>
    </location>
</feature>
<keyword evidence="2" id="KW-1185">Reference proteome</keyword>
<reference evidence="3" key="1">
    <citation type="submission" date="2025-08" db="UniProtKB">
        <authorList>
            <consortium name="RefSeq"/>
        </authorList>
    </citation>
    <scope>IDENTIFICATION</scope>
</reference>
<name>A0A3Q0IXD7_DIACI</name>
<feature type="region of interest" description="Disordered" evidence="1">
    <location>
        <begin position="110"/>
        <end position="136"/>
    </location>
</feature>
<evidence type="ECO:0000313" key="2">
    <source>
        <dbReference type="Proteomes" id="UP000079169"/>
    </source>
</evidence>
<dbReference type="PaxDb" id="121845-A0A3Q0IXD7"/>
<protein>
    <submittedName>
        <fullName evidence="3">Uncharacterized protein LOC113468297</fullName>
    </submittedName>
</protein>
<proteinExistence type="predicted"/>
<organism evidence="2 3">
    <name type="scientific">Diaphorina citri</name>
    <name type="common">Asian citrus psyllid</name>
    <dbReference type="NCBI Taxonomy" id="121845"/>
    <lineage>
        <taxon>Eukaryota</taxon>
        <taxon>Metazoa</taxon>
        <taxon>Ecdysozoa</taxon>
        <taxon>Arthropoda</taxon>
        <taxon>Hexapoda</taxon>
        <taxon>Insecta</taxon>
        <taxon>Pterygota</taxon>
        <taxon>Neoptera</taxon>
        <taxon>Paraneoptera</taxon>
        <taxon>Hemiptera</taxon>
        <taxon>Sternorrhyncha</taxon>
        <taxon>Psylloidea</taxon>
        <taxon>Psyllidae</taxon>
        <taxon>Diaphorininae</taxon>
        <taxon>Diaphorina</taxon>
    </lineage>
</organism>
<sequence length="170" mass="18452">IRFSFPFQENSNGFGLCQTDLEDLETGLDDGEGDIFKQLSDSSFELEQLFDFNADIKEENNNNSVTLNNNKNSVAANLLHEIQKNSVANAARKFNIAAANPLLAEKLSLPTVANNPTPSTTDSSSKEPPSSSTIFPVPAKLIKTEPGLKSGTCSNPRTLTYRPIFLEGGE</sequence>
<evidence type="ECO:0000313" key="3">
    <source>
        <dbReference type="RefSeq" id="XP_026680902.1"/>
    </source>
</evidence>
<accession>A0A3Q0IXD7</accession>
<dbReference type="AlphaFoldDB" id="A0A3Q0IXD7"/>
<gene>
    <name evidence="3" type="primary">LOC113468297</name>
</gene>
<feature type="non-terminal residue" evidence="3">
    <location>
        <position position="1"/>
    </location>
</feature>
<dbReference type="STRING" id="121845.A0A3Q0IXD7"/>
<dbReference type="Proteomes" id="UP000079169">
    <property type="component" value="Unplaced"/>
</dbReference>